<dbReference type="EMBL" id="JACHHX010000003">
    <property type="protein sequence ID" value="MBB5014782.1"/>
    <property type="molecule type" value="Genomic_DNA"/>
</dbReference>
<dbReference type="InterPro" id="IPR000182">
    <property type="entry name" value="GNAT_dom"/>
</dbReference>
<evidence type="ECO:0000259" key="3">
    <source>
        <dbReference type="PROSITE" id="PS51186"/>
    </source>
</evidence>
<dbReference type="PROSITE" id="PS51186">
    <property type="entry name" value="GNAT"/>
    <property type="match status" value="1"/>
</dbReference>
<evidence type="ECO:0000256" key="2">
    <source>
        <dbReference type="ARBA" id="ARBA00023315"/>
    </source>
</evidence>
<dbReference type="Pfam" id="PF00583">
    <property type="entry name" value="Acetyltransf_1"/>
    <property type="match status" value="1"/>
</dbReference>
<dbReference type="Proteomes" id="UP000519004">
    <property type="component" value="Unassembled WGS sequence"/>
</dbReference>
<dbReference type="Gene3D" id="3.40.630.30">
    <property type="match status" value="1"/>
</dbReference>
<evidence type="ECO:0000313" key="5">
    <source>
        <dbReference type="Proteomes" id="UP000519004"/>
    </source>
</evidence>
<feature type="domain" description="N-acetyltransferase" evidence="3">
    <location>
        <begin position="4"/>
        <end position="149"/>
    </location>
</feature>
<keyword evidence="1" id="KW-0808">Transferase</keyword>
<keyword evidence="4" id="KW-0689">Ribosomal protein</keyword>
<comment type="caution">
    <text evidence="4">The sequence shown here is derived from an EMBL/GenBank/DDBJ whole genome shotgun (WGS) entry which is preliminary data.</text>
</comment>
<name>A0A7W7XYI9_9GAMM</name>
<reference evidence="4 5" key="1">
    <citation type="submission" date="2020-08" db="EMBL/GenBank/DDBJ databases">
        <title>Genomic Encyclopedia of Type Strains, Phase IV (KMG-IV): sequencing the most valuable type-strain genomes for metagenomic binning, comparative biology and taxonomic classification.</title>
        <authorList>
            <person name="Goeker M."/>
        </authorList>
    </citation>
    <scope>NUCLEOTIDE SEQUENCE [LARGE SCALE GENOMIC DNA]</scope>
    <source>
        <strain evidence="4 5">DSM 25897</strain>
    </source>
</reference>
<accession>A0A7W7XYI9</accession>
<evidence type="ECO:0000313" key="4">
    <source>
        <dbReference type="EMBL" id="MBB5014782.1"/>
    </source>
</evidence>
<dbReference type="GO" id="GO:0005840">
    <property type="term" value="C:ribosome"/>
    <property type="evidence" value="ECO:0007669"/>
    <property type="project" value="UniProtKB-KW"/>
</dbReference>
<gene>
    <name evidence="4" type="ORF">HNQ58_000658</name>
</gene>
<dbReference type="InterPro" id="IPR016181">
    <property type="entry name" value="Acyl_CoA_acyltransferase"/>
</dbReference>
<dbReference type="AlphaFoldDB" id="A0A7W7XYI9"/>
<dbReference type="PANTHER" id="PTHR43877">
    <property type="entry name" value="AMINOALKYLPHOSPHONATE N-ACETYLTRANSFERASE-RELATED-RELATED"/>
    <property type="match status" value="1"/>
</dbReference>
<dbReference type="InterPro" id="IPR050832">
    <property type="entry name" value="Bact_Acetyltransf"/>
</dbReference>
<keyword evidence="5" id="KW-1185">Reference proteome</keyword>
<dbReference type="CDD" id="cd04301">
    <property type="entry name" value="NAT_SF"/>
    <property type="match status" value="1"/>
</dbReference>
<dbReference type="SUPFAM" id="SSF55729">
    <property type="entry name" value="Acyl-CoA N-acyltransferases (Nat)"/>
    <property type="match status" value="1"/>
</dbReference>
<dbReference type="GO" id="GO:0016747">
    <property type="term" value="F:acyltransferase activity, transferring groups other than amino-acyl groups"/>
    <property type="evidence" value="ECO:0007669"/>
    <property type="project" value="InterPro"/>
</dbReference>
<dbReference type="RefSeq" id="WP_183947354.1">
    <property type="nucleotide sequence ID" value="NZ_JACHHX010000003.1"/>
</dbReference>
<dbReference type="PANTHER" id="PTHR43877:SF2">
    <property type="entry name" value="AMINOALKYLPHOSPHONATE N-ACETYLTRANSFERASE-RELATED"/>
    <property type="match status" value="1"/>
</dbReference>
<keyword evidence="2" id="KW-0012">Acyltransferase</keyword>
<keyword evidence="4" id="KW-0687">Ribonucleoprotein</keyword>
<proteinExistence type="predicted"/>
<protein>
    <submittedName>
        <fullName evidence="4">Ribosomal protein S18 acetylase RimI-like enzyme</fullName>
    </submittedName>
</protein>
<evidence type="ECO:0000256" key="1">
    <source>
        <dbReference type="ARBA" id="ARBA00022679"/>
    </source>
</evidence>
<organism evidence="4 5">
    <name type="scientific">Rehaibacterium terrae</name>
    <dbReference type="NCBI Taxonomy" id="1341696"/>
    <lineage>
        <taxon>Bacteria</taxon>
        <taxon>Pseudomonadati</taxon>
        <taxon>Pseudomonadota</taxon>
        <taxon>Gammaproteobacteria</taxon>
        <taxon>Lysobacterales</taxon>
        <taxon>Lysobacteraceae</taxon>
        <taxon>Rehaibacterium</taxon>
    </lineage>
</organism>
<sequence length="152" mass="16420">MPDSAPRDATPADLPALLALEAQFPGDRMSARQYRRHLASPRARIRVAERDGTLAGASVLLFRAGSATARLYSIVVDPARRGQGLGRRLLDDAENLARARGCTRLRLEVRADNPAALALYEGAGYRRLAALPGYYEDGGDGLRLEKALPTPP</sequence>